<dbReference type="RefSeq" id="WP_092589239.1">
    <property type="nucleotide sequence ID" value="NZ_FMWL01000002.1"/>
</dbReference>
<dbReference type="SUPFAM" id="SSF142433">
    <property type="entry name" value="CinA-like"/>
    <property type="match status" value="1"/>
</dbReference>
<dbReference type="CDD" id="cd00885">
    <property type="entry name" value="cinA"/>
    <property type="match status" value="1"/>
</dbReference>
<dbReference type="Pfam" id="PF00994">
    <property type="entry name" value="MoCF_biosynth"/>
    <property type="match status" value="1"/>
</dbReference>
<evidence type="ECO:0000313" key="3">
    <source>
        <dbReference type="EMBL" id="SCZ76821.1"/>
    </source>
</evidence>
<evidence type="ECO:0000313" key="4">
    <source>
        <dbReference type="Proteomes" id="UP000199208"/>
    </source>
</evidence>
<dbReference type="PANTHER" id="PTHR13939">
    <property type="entry name" value="NICOTINAMIDE-NUCLEOTIDE AMIDOHYDROLASE PNCC"/>
    <property type="match status" value="1"/>
</dbReference>
<protein>
    <recommendedName>
        <fullName evidence="1">Putative competence-damage inducible protein</fullName>
    </recommendedName>
</protein>
<dbReference type="SMART" id="SM00852">
    <property type="entry name" value="MoCF_biosynth"/>
    <property type="match status" value="1"/>
</dbReference>
<dbReference type="Gene3D" id="3.30.70.2860">
    <property type="match status" value="1"/>
</dbReference>
<dbReference type="PANTHER" id="PTHR13939:SF0">
    <property type="entry name" value="NMN AMIDOHYDROLASE-LIKE PROTEIN YFAY"/>
    <property type="match status" value="1"/>
</dbReference>
<dbReference type="SUPFAM" id="SSF53218">
    <property type="entry name" value="Molybdenum cofactor biosynthesis proteins"/>
    <property type="match status" value="1"/>
</dbReference>
<dbReference type="Proteomes" id="UP000199208">
    <property type="component" value="Unassembled WGS sequence"/>
</dbReference>
<proteinExistence type="inferred from homology"/>
<evidence type="ECO:0000259" key="2">
    <source>
        <dbReference type="SMART" id="SM00852"/>
    </source>
</evidence>
<dbReference type="InterPro" id="IPR036653">
    <property type="entry name" value="CinA-like_C"/>
</dbReference>
<dbReference type="InterPro" id="IPR001453">
    <property type="entry name" value="MoaB/Mog_dom"/>
</dbReference>
<dbReference type="HAMAP" id="MF_00226_B">
    <property type="entry name" value="CinA_B"/>
    <property type="match status" value="1"/>
</dbReference>
<dbReference type="AlphaFoldDB" id="A0A1G5RTQ1"/>
<dbReference type="Pfam" id="PF02464">
    <property type="entry name" value="CinA"/>
    <property type="match status" value="1"/>
</dbReference>
<sequence>MKATILNVGTELLVGSTLNTHSYYLSQKLHEIGVGVLYHAVVGDNTTRLGEMIGYYYEASDLIIATGGLGPTEDDLTKEVFAEWFGVPLYFSEEIRADIEERFRGFGRPMTSNNLRQCYVPEGAEILWNENGTATGFILEKDGKIAVLLPGPPRELRPMFENQVMPWLRQRVSQVLTSRYFKIFGLGESSTEDKLSDLFSGQTNPTLATYAKTGEVLLRITASGASEAENLKLLEPVVEEIRRRIGDYIYAERDAELSEVLFDHLRDKGLKLALAESCTGGMMADMLVAHSGVSEVFGVSVVAYDNAIKTSVLGVPAETLETFGAVSEETAKAMSEGIAKISGAALSIAVTGIAGPEGGSPEKPVGLVYMDLYNANSGEHRTFKQIFTGNRERVRMGSAMKAFYEAIQWLKVETF</sequence>
<comment type="similarity">
    <text evidence="1">Belongs to the CinA family.</text>
</comment>
<dbReference type="InterPro" id="IPR041424">
    <property type="entry name" value="CinA_KH"/>
</dbReference>
<keyword evidence="4" id="KW-1185">Reference proteome</keyword>
<dbReference type="InterPro" id="IPR008136">
    <property type="entry name" value="CinA_C"/>
</dbReference>
<dbReference type="NCBIfam" id="TIGR00200">
    <property type="entry name" value="cinA_nterm"/>
    <property type="match status" value="1"/>
</dbReference>
<organism evidence="3 4">
    <name type="scientific">Acidaminobacter hydrogenoformans DSM 2784</name>
    <dbReference type="NCBI Taxonomy" id="1120920"/>
    <lineage>
        <taxon>Bacteria</taxon>
        <taxon>Bacillati</taxon>
        <taxon>Bacillota</taxon>
        <taxon>Clostridia</taxon>
        <taxon>Peptostreptococcales</taxon>
        <taxon>Acidaminobacteraceae</taxon>
        <taxon>Acidaminobacter</taxon>
    </lineage>
</organism>
<reference evidence="3 4" key="1">
    <citation type="submission" date="2016-10" db="EMBL/GenBank/DDBJ databases">
        <authorList>
            <person name="de Groot N.N."/>
        </authorList>
    </citation>
    <scope>NUCLEOTIDE SEQUENCE [LARGE SCALE GENOMIC DNA]</scope>
    <source>
        <strain evidence="3 4">DSM 2784</strain>
    </source>
</reference>
<dbReference type="STRING" id="1120920.SAMN03080599_00424"/>
<dbReference type="Gene3D" id="3.90.950.20">
    <property type="entry name" value="CinA-like"/>
    <property type="match status" value="1"/>
</dbReference>
<dbReference type="PIRSF" id="PIRSF006728">
    <property type="entry name" value="CinA"/>
    <property type="match status" value="1"/>
</dbReference>
<dbReference type="InterPro" id="IPR008135">
    <property type="entry name" value="Competence-induced_CinA"/>
</dbReference>
<dbReference type="EMBL" id="FMWL01000002">
    <property type="protein sequence ID" value="SCZ76821.1"/>
    <property type="molecule type" value="Genomic_DNA"/>
</dbReference>
<dbReference type="NCBIfam" id="NF001813">
    <property type="entry name" value="PRK00549.1"/>
    <property type="match status" value="1"/>
</dbReference>
<dbReference type="InterPro" id="IPR036425">
    <property type="entry name" value="MoaB/Mog-like_dom_sf"/>
</dbReference>
<name>A0A1G5RTQ1_9FIRM</name>
<evidence type="ECO:0000256" key="1">
    <source>
        <dbReference type="HAMAP-Rule" id="MF_00226"/>
    </source>
</evidence>
<dbReference type="NCBIfam" id="TIGR00199">
    <property type="entry name" value="PncC_domain"/>
    <property type="match status" value="1"/>
</dbReference>
<dbReference type="Pfam" id="PF18146">
    <property type="entry name" value="CinA_KH"/>
    <property type="match status" value="1"/>
</dbReference>
<dbReference type="NCBIfam" id="TIGR00177">
    <property type="entry name" value="molyb_syn"/>
    <property type="match status" value="1"/>
</dbReference>
<gene>
    <name evidence="1" type="primary">cinA</name>
    <name evidence="3" type="ORF">SAMN03080599_00424</name>
</gene>
<dbReference type="OrthoDB" id="9801454at2"/>
<dbReference type="InterPro" id="IPR050101">
    <property type="entry name" value="CinA"/>
</dbReference>
<dbReference type="Gene3D" id="3.40.980.10">
    <property type="entry name" value="MoaB/Mog-like domain"/>
    <property type="match status" value="1"/>
</dbReference>
<feature type="domain" description="MoaB/Mog" evidence="2">
    <location>
        <begin position="4"/>
        <end position="171"/>
    </location>
</feature>
<accession>A0A1G5RTQ1</accession>